<name>A0A4V3WTG5_9MICO</name>
<gene>
    <name evidence="1" type="ORF">E6C64_07430</name>
</gene>
<dbReference type="NCBIfam" id="TIGR04089">
    <property type="entry name" value="exp_by_SipW_III"/>
    <property type="match status" value="1"/>
</dbReference>
<accession>A0A4V3WTG5</accession>
<protein>
    <submittedName>
        <fullName evidence="1">Alternate-type signal peptide domain-containing protein</fullName>
    </submittedName>
</protein>
<evidence type="ECO:0000313" key="2">
    <source>
        <dbReference type="Proteomes" id="UP000309133"/>
    </source>
</evidence>
<dbReference type="NCBIfam" id="TIGR04088">
    <property type="entry name" value="cognate_SipW"/>
    <property type="match status" value="1"/>
</dbReference>
<reference evidence="1 2" key="1">
    <citation type="submission" date="2019-04" db="EMBL/GenBank/DDBJ databases">
        <authorList>
            <person name="Jiang L."/>
        </authorList>
    </citation>
    <scope>NUCLEOTIDE SEQUENCE [LARGE SCALE GENOMIC DNA]</scope>
    <source>
        <strain evidence="1 2">YIM 131853</strain>
    </source>
</reference>
<organism evidence="1 2">
    <name type="scientific">Naasia lichenicola</name>
    <dbReference type="NCBI Taxonomy" id="2565933"/>
    <lineage>
        <taxon>Bacteria</taxon>
        <taxon>Bacillati</taxon>
        <taxon>Actinomycetota</taxon>
        <taxon>Actinomycetes</taxon>
        <taxon>Micrococcales</taxon>
        <taxon>Microbacteriaceae</taxon>
        <taxon>Naasia</taxon>
    </lineage>
</organism>
<proteinExistence type="predicted"/>
<dbReference type="AlphaFoldDB" id="A0A4V3WTG5"/>
<dbReference type="RefSeq" id="WP_136426987.1">
    <property type="nucleotide sequence ID" value="NZ_SSSM01000003.1"/>
</dbReference>
<dbReference type="InterPro" id="IPR024006">
    <property type="entry name" value="Alt_signal_exp_actinobact"/>
</dbReference>
<evidence type="ECO:0000313" key="1">
    <source>
        <dbReference type="EMBL" id="THG31867.1"/>
    </source>
</evidence>
<dbReference type="EMBL" id="SSSM01000003">
    <property type="protein sequence ID" value="THG31867.1"/>
    <property type="molecule type" value="Genomic_DNA"/>
</dbReference>
<dbReference type="InterPro" id="IPR023833">
    <property type="entry name" value="Signal_pept_SipW-depend-type"/>
</dbReference>
<dbReference type="Proteomes" id="UP000309133">
    <property type="component" value="Unassembled WGS sequence"/>
</dbReference>
<keyword evidence="2" id="KW-1185">Reference proteome</keyword>
<dbReference type="OrthoDB" id="5019714at2"/>
<comment type="caution">
    <text evidence="1">The sequence shown here is derived from an EMBL/GenBank/DDBJ whole genome shotgun (WGS) entry which is preliminary data.</text>
</comment>
<sequence length="173" mass="17117">MNRIVKGSIAGVIGIALLTGGAGTFALWNSTASVSAGTITAGNLALVANTDGVWKDGSTTITPATYKIIPGKTLTYTQTLKVTAVGDGLSANLTVSSLTATGTNSLNTLITPSLAVTSASSNVTVSGSTITVTSSATDATVLATVTLTFPSTATAGQLGTINLSSLTFTLTQN</sequence>